<feature type="repeat" description="TPR" evidence="3">
    <location>
        <begin position="108"/>
        <end position="141"/>
    </location>
</feature>
<evidence type="ECO:0000313" key="5">
    <source>
        <dbReference type="Proteomes" id="UP000589896"/>
    </source>
</evidence>
<dbReference type="PANTHER" id="PTHR44858:SF1">
    <property type="entry name" value="UDP-N-ACETYLGLUCOSAMINE--PEPTIDE N-ACETYLGLUCOSAMINYLTRANSFERASE SPINDLY-RELATED"/>
    <property type="match status" value="1"/>
</dbReference>
<dbReference type="Pfam" id="PF13759">
    <property type="entry name" value="2OG-FeII_Oxy_5"/>
    <property type="match status" value="1"/>
</dbReference>
<dbReference type="PROSITE" id="PS50005">
    <property type="entry name" value="TPR"/>
    <property type="match status" value="3"/>
</dbReference>
<dbReference type="Gene3D" id="1.25.40.10">
    <property type="entry name" value="Tetratricopeptide repeat domain"/>
    <property type="match status" value="3"/>
</dbReference>
<dbReference type="Proteomes" id="UP000589896">
    <property type="component" value="Unassembled WGS sequence"/>
</dbReference>
<dbReference type="InterPro" id="IPR050498">
    <property type="entry name" value="Ycf3"/>
</dbReference>
<evidence type="ECO:0000256" key="2">
    <source>
        <dbReference type="ARBA" id="ARBA00022803"/>
    </source>
</evidence>
<dbReference type="InterPro" id="IPR012668">
    <property type="entry name" value="CHP02466"/>
</dbReference>
<feature type="repeat" description="TPR" evidence="3">
    <location>
        <begin position="142"/>
        <end position="175"/>
    </location>
</feature>
<name>A0A7Z0QSK3_9GAMM</name>
<organism evidence="4 5">
    <name type="scientific">Luteimonas deserti</name>
    <dbReference type="NCBI Taxonomy" id="2752306"/>
    <lineage>
        <taxon>Bacteria</taxon>
        <taxon>Pseudomonadati</taxon>
        <taxon>Pseudomonadota</taxon>
        <taxon>Gammaproteobacteria</taxon>
        <taxon>Lysobacterales</taxon>
        <taxon>Lysobacteraceae</taxon>
        <taxon>Luteimonas</taxon>
    </lineage>
</organism>
<dbReference type="SUPFAM" id="SSF48452">
    <property type="entry name" value="TPR-like"/>
    <property type="match status" value="2"/>
</dbReference>
<dbReference type="EMBL" id="JACCJZ010000017">
    <property type="protein sequence ID" value="NYZ63062.1"/>
    <property type="molecule type" value="Genomic_DNA"/>
</dbReference>
<dbReference type="SMART" id="SM00028">
    <property type="entry name" value="TPR"/>
    <property type="match status" value="5"/>
</dbReference>
<dbReference type="PANTHER" id="PTHR44858">
    <property type="entry name" value="TETRATRICOPEPTIDE REPEAT PROTEIN 6"/>
    <property type="match status" value="1"/>
</dbReference>
<accession>A0A7Z0QSK3</accession>
<dbReference type="InterPro" id="IPR019734">
    <property type="entry name" value="TPR_rpt"/>
</dbReference>
<evidence type="ECO:0000256" key="1">
    <source>
        <dbReference type="ARBA" id="ARBA00022737"/>
    </source>
</evidence>
<keyword evidence="2 3" id="KW-0802">TPR repeat</keyword>
<dbReference type="Pfam" id="PF13432">
    <property type="entry name" value="TPR_16"/>
    <property type="match status" value="1"/>
</dbReference>
<sequence>MSVPEPGAELTRRLQTALAHLRDGRLRDAVVEARTSAQAAPFSAEAQQVLGRVLAAAGDADGAERAYRAALALVPGHQTWTLEFAAWLAQNGRLETARDVLAAAPATGPVVTQLGLVSLQLGDTARACNAFERATVLQPASAVAWHGLGNALRASDRLDEASAAFRRATACAPESAGAWINLGVCLRLTGRTRDALECLYRARELGYKGPELHDVINGVLDDSGETDAALIGALDLARAEPEFVQGQETLTQLLLEQGAGASAGVDDDPFATFRDAVDRHPGNVHLRIRFLRMLLGAGRADEVLERIGRSAGHPGSDPVLSWFAGEALGLRGEHAQAEICFAEAHRALCDSPEFLNAYARHALKSGRFDQAGDCAAHALQRDPLNQEAWTHMGTVWRLFDDPRETWLNDYERLVGFVQVDTPPGFSTQSEFLAALGEVLERMHAISRQRVHQSVRNGSQTAGQLFGGDDEVLRATQLALSTTIRRWLASLPQDPRHPFLARRRADIRYKGSWSVRLRASGSHTNHIHDQGWLSSAFYVALPPSVDASPDVGAHAGWIQFGQPARELGLDLPPRRVLQPRQGWLALFPSYVWHGTVPFDDPEARLTIAFDVQPA</sequence>
<gene>
    <name evidence="4" type="ORF">H0E82_09855</name>
</gene>
<dbReference type="AlphaFoldDB" id="A0A7Z0QSK3"/>
<proteinExistence type="predicted"/>
<comment type="caution">
    <text evidence="4">The sequence shown here is derived from an EMBL/GenBank/DDBJ whole genome shotgun (WGS) entry which is preliminary data.</text>
</comment>
<protein>
    <submittedName>
        <fullName evidence="4">Tetratricopeptide repeat protein</fullName>
    </submittedName>
</protein>
<dbReference type="InterPro" id="IPR011990">
    <property type="entry name" value="TPR-like_helical_dom_sf"/>
</dbReference>
<keyword evidence="5" id="KW-1185">Reference proteome</keyword>
<evidence type="ECO:0000313" key="4">
    <source>
        <dbReference type="EMBL" id="NYZ63062.1"/>
    </source>
</evidence>
<dbReference type="Gene3D" id="2.60.120.620">
    <property type="entry name" value="q2cbj1_9rhob like domain"/>
    <property type="match status" value="1"/>
</dbReference>
<reference evidence="4 5" key="1">
    <citation type="submission" date="2020-07" db="EMBL/GenBank/DDBJ databases">
        <title>isolation of Luteimonas sp. SJ-16.</title>
        <authorList>
            <person name="Huang X.-X."/>
            <person name="Xu L."/>
            <person name="Sun J.-Q."/>
        </authorList>
    </citation>
    <scope>NUCLEOTIDE SEQUENCE [LARGE SCALE GENOMIC DNA]</scope>
    <source>
        <strain evidence="4 5">SJ-16</strain>
    </source>
</reference>
<evidence type="ECO:0000256" key="3">
    <source>
        <dbReference type="PROSITE-ProRule" id="PRU00339"/>
    </source>
</evidence>
<keyword evidence="1" id="KW-0677">Repeat</keyword>
<dbReference type="Pfam" id="PF14559">
    <property type="entry name" value="TPR_19"/>
    <property type="match status" value="1"/>
</dbReference>
<dbReference type="RefSeq" id="WP_180545287.1">
    <property type="nucleotide sequence ID" value="NZ_JACCJZ010000017.1"/>
</dbReference>
<feature type="repeat" description="TPR" evidence="3">
    <location>
        <begin position="44"/>
        <end position="77"/>
    </location>
</feature>